<evidence type="ECO:0000256" key="12">
    <source>
        <dbReference type="ARBA" id="ARBA00022741"/>
    </source>
</evidence>
<feature type="binding site" evidence="19">
    <location>
        <position position="85"/>
    </location>
    <ligand>
        <name>GTP</name>
        <dbReference type="ChEBI" id="CHEBI:37565"/>
    </ligand>
</feature>
<dbReference type="KEGG" id="bmeg:BG04_4298"/>
<feature type="binding site" evidence="19">
    <location>
        <begin position="7"/>
        <end position="14"/>
    </location>
    <ligand>
        <name>GTP</name>
        <dbReference type="ChEBI" id="CHEBI:37565"/>
    </ligand>
</feature>
<comment type="catalytic activity">
    <reaction evidence="1">
        <text>adenosylcob(III)inamide + ATP = adenosylcob(III)inamide phosphate + ADP + H(+)</text>
        <dbReference type="Rhea" id="RHEA:15769"/>
        <dbReference type="ChEBI" id="CHEBI:2480"/>
        <dbReference type="ChEBI" id="CHEBI:15378"/>
        <dbReference type="ChEBI" id="CHEBI:30616"/>
        <dbReference type="ChEBI" id="CHEBI:58502"/>
        <dbReference type="ChEBI" id="CHEBI:456216"/>
        <dbReference type="EC" id="2.7.1.156"/>
    </reaction>
</comment>
<evidence type="ECO:0000256" key="11">
    <source>
        <dbReference type="ARBA" id="ARBA00022679"/>
    </source>
</evidence>
<comment type="function">
    <text evidence="4">Catalyzes ATP-dependent phosphorylation of adenosylcobinamide and addition of GMP to adenosylcobinamide phosphate.</text>
</comment>
<sequence length="186" mass="21266">MIIFISGGVRSGKSSAAENMVQTFCTKRTVYIATSRQTDKEMQKRIQLHQKERQAANTPWVTIEQSVDLQQILPNLQSDDAILLDCVTNWLANELFLTEKRWQTKEGKQAVFRHMTETLDKLFAQSQTVVLVSNELFEAGVLEEPTYSYMKILGKLHQYIVEKADVAICVEAGIYRFKKGKECVDI</sequence>
<keyword evidence="15 19" id="KW-0342">GTP-binding</keyword>
<organism evidence="20 21">
    <name type="scientific">Priestia megaterium (strain ATCC 14581 / DSM 32 / CCUG 1817 / JCM 2506 / NBRC 15308 / NCIMB 9376 / NCTC 10342 / NRRL B-14308 / VKM B-512 / Ford 19)</name>
    <name type="common">Bacillus megaterium</name>
    <dbReference type="NCBI Taxonomy" id="1348623"/>
    <lineage>
        <taxon>Bacteria</taxon>
        <taxon>Bacillati</taxon>
        <taxon>Bacillota</taxon>
        <taxon>Bacilli</taxon>
        <taxon>Bacillales</taxon>
        <taxon>Bacillaceae</taxon>
        <taxon>Priestia</taxon>
    </lineage>
</organism>
<comment type="pathway">
    <text evidence="5">Cofactor biosynthesis; adenosylcobalamin biosynthesis; adenosylcobalamin from cob(II)yrinate a,c-diamide: step 6/7.</text>
</comment>
<dbReference type="AlphaFoldDB" id="A0A0B6A9X6"/>
<dbReference type="Proteomes" id="UP000031829">
    <property type="component" value="Chromosome"/>
</dbReference>
<dbReference type="CDD" id="cd00544">
    <property type="entry name" value="CobU"/>
    <property type="match status" value="1"/>
</dbReference>
<evidence type="ECO:0000256" key="3">
    <source>
        <dbReference type="ARBA" id="ARBA00001522"/>
    </source>
</evidence>
<dbReference type="UniPathway" id="UPA00148">
    <property type="reaction ID" value="UER00236"/>
</dbReference>
<feature type="binding site" evidence="19">
    <location>
        <begin position="33"/>
        <end position="35"/>
    </location>
    <ligand>
        <name>GTP</name>
        <dbReference type="ChEBI" id="CHEBI:37565"/>
    </ligand>
</feature>
<evidence type="ECO:0000256" key="19">
    <source>
        <dbReference type="PIRSR" id="PIRSR006135-2"/>
    </source>
</evidence>
<evidence type="ECO:0000256" key="2">
    <source>
        <dbReference type="ARBA" id="ARBA00000711"/>
    </source>
</evidence>
<dbReference type="InterPro" id="IPR027417">
    <property type="entry name" value="P-loop_NTPase"/>
</dbReference>
<dbReference type="GeneID" id="93642309"/>
<evidence type="ECO:0000256" key="15">
    <source>
        <dbReference type="ARBA" id="ARBA00023134"/>
    </source>
</evidence>
<dbReference type="GO" id="GO:0009236">
    <property type="term" value="P:cobalamin biosynthetic process"/>
    <property type="evidence" value="ECO:0007669"/>
    <property type="project" value="UniProtKB-UniPathway"/>
</dbReference>
<dbReference type="PANTHER" id="PTHR34848:SF1">
    <property type="entry name" value="BIFUNCTIONAL ADENOSYLCOBALAMIN BIOSYNTHESIS PROTEIN COBU"/>
    <property type="match status" value="1"/>
</dbReference>
<comment type="catalytic activity">
    <reaction evidence="3">
        <text>adenosylcob(III)inamide + GTP = adenosylcob(III)inamide phosphate + GDP + H(+)</text>
        <dbReference type="Rhea" id="RHEA:15765"/>
        <dbReference type="ChEBI" id="CHEBI:2480"/>
        <dbReference type="ChEBI" id="CHEBI:15378"/>
        <dbReference type="ChEBI" id="CHEBI:37565"/>
        <dbReference type="ChEBI" id="CHEBI:58189"/>
        <dbReference type="ChEBI" id="CHEBI:58502"/>
        <dbReference type="EC" id="2.7.1.156"/>
    </reaction>
</comment>
<feature type="binding site" evidence="19">
    <location>
        <position position="64"/>
    </location>
    <ligand>
        <name>GTP</name>
        <dbReference type="ChEBI" id="CHEBI:37565"/>
    </ligand>
</feature>
<evidence type="ECO:0000256" key="8">
    <source>
        <dbReference type="ARBA" id="ARBA00012016"/>
    </source>
</evidence>
<proteinExistence type="inferred from homology"/>
<dbReference type="EMBL" id="CP009920">
    <property type="protein sequence ID" value="AJI20346.1"/>
    <property type="molecule type" value="Genomic_DNA"/>
</dbReference>
<keyword evidence="10" id="KW-0169">Cobalamin biosynthesis</keyword>
<evidence type="ECO:0000313" key="21">
    <source>
        <dbReference type="Proteomes" id="UP000031829"/>
    </source>
</evidence>
<dbReference type="GO" id="GO:0005525">
    <property type="term" value="F:GTP binding"/>
    <property type="evidence" value="ECO:0007669"/>
    <property type="project" value="UniProtKB-KW"/>
</dbReference>
<keyword evidence="12 19" id="KW-0547">Nucleotide-binding</keyword>
<evidence type="ECO:0000256" key="7">
    <source>
        <dbReference type="ARBA" id="ARBA00007490"/>
    </source>
</evidence>
<evidence type="ECO:0000256" key="4">
    <source>
        <dbReference type="ARBA" id="ARBA00003889"/>
    </source>
</evidence>
<dbReference type="HOGENOM" id="CLU_094161_1_1_9"/>
<dbReference type="SUPFAM" id="SSF52540">
    <property type="entry name" value="P-loop containing nucleoside triphosphate hydrolases"/>
    <property type="match status" value="1"/>
</dbReference>
<evidence type="ECO:0000256" key="6">
    <source>
        <dbReference type="ARBA" id="ARBA00005159"/>
    </source>
</evidence>
<comment type="pathway">
    <text evidence="6">Cofactor biosynthesis; adenosylcobalamin biosynthesis; adenosylcobalamin from cob(II)yrinate a,c-diamide: step 5/7.</text>
</comment>
<dbReference type="PIRSF" id="PIRSF006135">
    <property type="entry name" value="CobU"/>
    <property type="match status" value="1"/>
</dbReference>
<dbReference type="GO" id="GO:0043752">
    <property type="term" value="F:adenosylcobinamide kinase activity"/>
    <property type="evidence" value="ECO:0007669"/>
    <property type="project" value="UniProtKB-EC"/>
</dbReference>
<dbReference type="PANTHER" id="PTHR34848">
    <property type="match status" value="1"/>
</dbReference>
<evidence type="ECO:0000256" key="9">
    <source>
        <dbReference type="ARBA" id="ARBA00012523"/>
    </source>
</evidence>
<keyword evidence="13" id="KW-0418">Kinase</keyword>
<dbReference type="Pfam" id="PF02283">
    <property type="entry name" value="CobU"/>
    <property type="match status" value="1"/>
</dbReference>
<dbReference type="GO" id="GO:0008820">
    <property type="term" value="F:cobinamide phosphate guanylyltransferase activity"/>
    <property type="evidence" value="ECO:0007669"/>
    <property type="project" value="UniProtKB-EC"/>
</dbReference>
<evidence type="ECO:0000256" key="17">
    <source>
        <dbReference type="ARBA" id="ARBA00030571"/>
    </source>
</evidence>
<keyword evidence="11" id="KW-0808">Transferase</keyword>
<keyword evidence="14" id="KW-0067">ATP-binding</keyword>
<accession>A0A0B6A9X6</accession>
<gene>
    <name evidence="20" type="ORF">BG04_4298</name>
</gene>
<comment type="catalytic activity">
    <reaction evidence="2">
        <text>adenosylcob(III)inamide phosphate + GTP + H(+) = adenosylcob(III)inamide-GDP + diphosphate</text>
        <dbReference type="Rhea" id="RHEA:22712"/>
        <dbReference type="ChEBI" id="CHEBI:15378"/>
        <dbReference type="ChEBI" id="CHEBI:33019"/>
        <dbReference type="ChEBI" id="CHEBI:37565"/>
        <dbReference type="ChEBI" id="CHEBI:58502"/>
        <dbReference type="ChEBI" id="CHEBI:60487"/>
        <dbReference type="EC" id="2.7.7.62"/>
    </reaction>
</comment>
<evidence type="ECO:0000256" key="1">
    <source>
        <dbReference type="ARBA" id="ARBA00000312"/>
    </source>
</evidence>
<protein>
    <recommendedName>
        <fullName evidence="16">Adenosylcobinamide kinase</fullName>
        <ecNumber evidence="8">2.7.1.156</ecNumber>
        <ecNumber evidence="9">2.7.7.62</ecNumber>
    </recommendedName>
    <alternativeName>
        <fullName evidence="17">Adenosylcobinamide-phosphate guanylyltransferase</fullName>
    </alternativeName>
</protein>
<dbReference type="InterPro" id="IPR003203">
    <property type="entry name" value="CobU/CobP"/>
</dbReference>
<evidence type="ECO:0000256" key="5">
    <source>
        <dbReference type="ARBA" id="ARBA00004692"/>
    </source>
</evidence>
<evidence type="ECO:0000256" key="10">
    <source>
        <dbReference type="ARBA" id="ARBA00022573"/>
    </source>
</evidence>
<evidence type="ECO:0000256" key="14">
    <source>
        <dbReference type="ARBA" id="ARBA00022840"/>
    </source>
</evidence>
<dbReference type="EC" id="2.7.1.156" evidence="8"/>
<comment type="similarity">
    <text evidence="7">Belongs to the CobU/CobP family.</text>
</comment>
<dbReference type="RefSeq" id="WP_034652726.1">
    <property type="nucleotide sequence ID" value="NZ_BCVB01000005.1"/>
</dbReference>
<name>A0A0B6A9X6_PRIM2</name>
<reference evidence="20 21" key="1">
    <citation type="journal article" date="2015" name="Genome Announc.">
        <title>Complete genome sequences for 35 biothreat assay-relevant bacillus species.</title>
        <authorList>
            <person name="Johnson S.L."/>
            <person name="Daligault H.E."/>
            <person name="Davenport K.W."/>
            <person name="Jaissle J."/>
            <person name="Frey K.G."/>
            <person name="Ladner J.T."/>
            <person name="Broomall S.M."/>
            <person name="Bishop-Lilly K.A."/>
            <person name="Bruce D.C."/>
            <person name="Gibbons H.S."/>
            <person name="Coyne S.R."/>
            <person name="Lo C.C."/>
            <person name="Meincke L."/>
            <person name="Munk A.C."/>
            <person name="Koroleva G.I."/>
            <person name="Rosenzweig C.N."/>
            <person name="Palacios G.F."/>
            <person name="Redden C.L."/>
            <person name="Minogue T.D."/>
            <person name="Chain P.S."/>
        </authorList>
    </citation>
    <scope>NUCLEOTIDE SEQUENCE [LARGE SCALE GENOMIC DNA]</scope>
    <source>
        <strain evidence="21">ATCC 14581 / DSM 32 / JCM 2506 / NBRC 15308 / NCIMB 9376 / NCTC 10342 / NRRL B-14308 / VKM B-512</strain>
    </source>
</reference>
<feature type="active site" description="GMP-histidine intermediate" evidence="18">
    <location>
        <position position="49"/>
    </location>
</feature>
<evidence type="ECO:0000313" key="20">
    <source>
        <dbReference type="EMBL" id="AJI20346.1"/>
    </source>
</evidence>
<dbReference type="Gene3D" id="3.40.50.300">
    <property type="entry name" value="P-loop containing nucleotide triphosphate hydrolases"/>
    <property type="match status" value="1"/>
</dbReference>
<evidence type="ECO:0000256" key="16">
    <source>
        <dbReference type="ARBA" id="ARBA00029570"/>
    </source>
</evidence>
<dbReference type="GO" id="GO:0005524">
    <property type="term" value="F:ATP binding"/>
    <property type="evidence" value="ECO:0007669"/>
    <property type="project" value="UniProtKB-KW"/>
</dbReference>
<dbReference type="EC" id="2.7.7.62" evidence="9"/>
<evidence type="ECO:0000256" key="13">
    <source>
        <dbReference type="ARBA" id="ARBA00022777"/>
    </source>
</evidence>
<evidence type="ECO:0000256" key="18">
    <source>
        <dbReference type="PIRSR" id="PIRSR006135-1"/>
    </source>
</evidence>